<dbReference type="Proteomes" id="UP001642484">
    <property type="component" value="Unassembled WGS sequence"/>
</dbReference>
<keyword evidence="3" id="KW-1185">Reference proteome</keyword>
<evidence type="ECO:0000313" key="2">
    <source>
        <dbReference type="EMBL" id="CAK9083113.1"/>
    </source>
</evidence>
<reference evidence="2 3" key="1">
    <citation type="submission" date="2024-02" db="EMBL/GenBank/DDBJ databases">
        <authorList>
            <person name="Chen Y."/>
            <person name="Shah S."/>
            <person name="Dougan E. K."/>
            <person name="Thang M."/>
            <person name="Chan C."/>
        </authorList>
    </citation>
    <scope>NUCLEOTIDE SEQUENCE [LARGE SCALE GENOMIC DNA]</scope>
</reference>
<comment type="caution">
    <text evidence="2">The sequence shown here is derived from an EMBL/GenBank/DDBJ whole genome shotgun (WGS) entry which is preliminary data.</text>
</comment>
<feature type="compositionally biased region" description="Pro residues" evidence="1">
    <location>
        <begin position="671"/>
        <end position="690"/>
    </location>
</feature>
<dbReference type="EMBL" id="CAXAMN010024015">
    <property type="protein sequence ID" value="CAK9083113.1"/>
    <property type="molecule type" value="Genomic_DNA"/>
</dbReference>
<feature type="region of interest" description="Disordered" evidence="1">
    <location>
        <begin position="670"/>
        <end position="708"/>
    </location>
</feature>
<name>A0ABP0Q4D5_9DINO</name>
<feature type="compositionally biased region" description="Acidic residues" evidence="1">
    <location>
        <begin position="571"/>
        <end position="588"/>
    </location>
</feature>
<proteinExistence type="predicted"/>
<evidence type="ECO:0000256" key="1">
    <source>
        <dbReference type="SAM" id="MobiDB-lite"/>
    </source>
</evidence>
<feature type="compositionally biased region" description="Basic residues" evidence="1">
    <location>
        <begin position="694"/>
        <end position="708"/>
    </location>
</feature>
<protein>
    <submittedName>
        <fullName evidence="2">Uncharacterized protein</fullName>
    </submittedName>
</protein>
<feature type="region of interest" description="Disordered" evidence="1">
    <location>
        <begin position="518"/>
        <end position="622"/>
    </location>
</feature>
<accession>A0ABP0Q4D5</accession>
<feature type="compositionally biased region" description="Basic residues" evidence="1">
    <location>
        <begin position="544"/>
        <end position="568"/>
    </location>
</feature>
<evidence type="ECO:0000313" key="3">
    <source>
        <dbReference type="Proteomes" id="UP001642484"/>
    </source>
</evidence>
<gene>
    <name evidence="2" type="ORF">CCMP2556_LOCUS40558</name>
</gene>
<organism evidence="2 3">
    <name type="scientific">Durusdinium trenchii</name>
    <dbReference type="NCBI Taxonomy" id="1381693"/>
    <lineage>
        <taxon>Eukaryota</taxon>
        <taxon>Sar</taxon>
        <taxon>Alveolata</taxon>
        <taxon>Dinophyceae</taxon>
        <taxon>Suessiales</taxon>
        <taxon>Symbiodiniaceae</taxon>
        <taxon>Durusdinium</taxon>
    </lineage>
</organism>
<sequence length="754" mass="84637">MMAVWLWKYQQKPKLLALMDQHLPPSDSAQLRTGTTSKDHITYRETFGGRPFTKEALQKNIKVPDGQPWIACLDPRSQKAATFVSEFLFGQSYDAMVKQAVRHSQSLEEVLEHANIHKTWQEIVASGTEQAVMDVDLDGSGRSMDALSNFVEVEALSKLQMPEHSSQRQTVENAVELSRRMVKSQIQTVDGSQSLEKLAKLLFRMDVMKLRGGTDHSFLVLYGIEAAGEHEKDSRRSPTPARRDHQEKIMRAIFCSRGEELLNFDDSDKLVYLFMDAGRVGTQSAFVQLFKAVESGPYAKHTFNVSYAEDSVKNETIVIVPGDATRMSNIVGSRKNLHHSGTTSGSCLMECFKSNLKDVPVLATADKHAMLASARVSDESQDVPGLEPMDWSILHPKVFEELVHRFRPKAVVLATASCPSILTCVLENQIPTLAICFLDEQLFKVMMSMTDCHWPTVIDSLGFFQNNQSDCHASMTQGYSAKHETWYQDNASKTLFKMMCQAKSRHYQPELAKAIKDTKKNDEEAEGQPAPKKKPRGGGSSSALKKKRKSRGKGKKGRGKGKAPKKRKANDDDEEDGGLLEEDEEDDKNDTSKMEEVVVEDSADEWSSSTHSSDKGWEECIPVSRRKMRRKVKKVTTKENVTQKFKTQTTEVVKQEKKATQTLDLKTVCPVTPPMGPKAPPMLFTPPLTPKPKTLPKKRLRPKPTQSKRVRLDNQLAKLRLQRDRLSFELAMLVRAKTMMGPSGLYAMVDGKLA</sequence>